<dbReference type="InParanoid" id="D8TGM0"/>
<dbReference type="PANTHER" id="PTHR34375:SF5">
    <property type="entry name" value="CONDENSATION DOMAIN-CONTAINING PROTEIN"/>
    <property type="match status" value="1"/>
</dbReference>
<proteinExistence type="predicted"/>
<dbReference type="KEGG" id="smo:SELMODRAFT_432639"/>
<protein>
    <recommendedName>
        <fullName evidence="3">O-acyltransferase WSD1 C-terminal domain-containing protein</fullName>
    </recommendedName>
</protein>
<evidence type="ECO:0000313" key="1">
    <source>
        <dbReference type="EMBL" id="EFJ04195.1"/>
    </source>
</evidence>
<accession>D8TGM0</accession>
<name>D8TGM0_SELML</name>
<dbReference type="EMBL" id="GL378164">
    <property type="protein sequence ID" value="EFJ04195.1"/>
    <property type="molecule type" value="Genomic_DNA"/>
</dbReference>
<organism evidence="2">
    <name type="scientific">Selaginella moellendorffii</name>
    <name type="common">Spikemoss</name>
    <dbReference type="NCBI Taxonomy" id="88036"/>
    <lineage>
        <taxon>Eukaryota</taxon>
        <taxon>Viridiplantae</taxon>
        <taxon>Streptophyta</taxon>
        <taxon>Embryophyta</taxon>
        <taxon>Tracheophyta</taxon>
        <taxon>Lycopodiopsida</taxon>
        <taxon>Selaginellales</taxon>
        <taxon>Selaginellaceae</taxon>
        <taxon>Selaginella</taxon>
    </lineage>
</organism>
<dbReference type="eggNOG" id="ENOG502SK47">
    <property type="taxonomic scope" value="Eukaryota"/>
</dbReference>
<dbReference type="PANTHER" id="PTHR34375">
    <property type="entry name" value="GATA ZINC FINGER PROTEIN-RELATED"/>
    <property type="match status" value="1"/>
</dbReference>
<dbReference type="HOGENOM" id="CLU_048672_1_0_1"/>
<dbReference type="Gramene" id="EFJ04195">
    <property type="protein sequence ID" value="EFJ04195"/>
    <property type="gene ID" value="SELMODRAFT_432639"/>
</dbReference>
<evidence type="ECO:0008006" key="3">
    <source>
        <dbReference type="Google" id="ProtNLM"/>
    </source>
</evidence>
<dbReference type="AlphaFoldDB" id="D8TGM0"/>
<dbReference type="Gene3D" id="3.30.559.30">
    <property type="entry name" value="Nonribosomal peptide synthetase, condensation domain"/>
    <property type="match status" value="1"/>
</dbReference>
<dbReference type="Proteomes" id="UP000001514">
    <property type="component" value="Unassembled WGS sequence"/>
</dbReference>
<dbReference type="OMA" id="QFCFTGV"/>
<gene>
    <name evidence="1" type="ORF">SELMODRAFT_432639</name>
</gene>
<dbReference type="SUPFAM" id="SSF52777">
    <property type="entry name" value="CoA-dependent acyltransferases"/>
    <property type="match status" value="1"/>
</dbReference>
<keyword evidence="2" id="KW-1185">Reference proteome</keyword>
<evidence type="ECO:0000313" key="2">
    <source>
        <dbReference type="Proteomes" id="UP000001514"/>
    </source>
</evidence>
<sequence length="481" mass="52043">MAAAATVMKRELGSSEENWTRCTAGGTGIGIFGMALRQIVQTPSILLAAKAVCENHSMLRAQLVPDAKSSSKKLAFEVRSVDSFAPVVESLPWPEEGTLGSCDGDEEALVKSALQAVVTNELNLPFHKEHKELDHTVDIFQIHVYEEASSGSSIIVLRFHSGACDRYSSSTAAQEFVAALDRCVEAGVECERQEQQRQDRDGLLPCMEDLVPKSKASKGFFKKGIDAVGYALNSSKSALLPFQPGFTKQPHATPFRSEILSYSLGKPGTEDFFAACKRESTTIAAALSAAFLKTAASVTKEKKQDTFSFTNVLDCRGYFEPPLDASVVGNYSAGLPHDEQVKEGVPFWDLARQISSSTEKNLAKSRHFSELSVLNMLLSQVIKHPSVTPSSSMRTALFTVFVDGPTKCSWGNVKNLKLAGTIGPLASMHYVGPCFSVAEALLDGPELSLTFVYTTPMYSRSQLQDLVSSSLDLLKSAVASN</sequence>
<dbReference type="OrthoDB" id="439993at2759"/>
<reference evidence="1 2" key="1">
    <citation type="journal article" date="2011" name="Science">
        <title>The Selaginella genome identifies genetic changes associated with the evolution of vascular plants.</title>
        <authorList>
            <person name="Banks J.A."/>
            <person name="Nishiyama T."/>
            <person name="Hasebe M."/>
            <person name="Bowman J.L."/>
            <person name="Gribskov M."/>
            <person name="dePamphilis C."/>
            <person name="Albert V.A."/>
            <person name="Aono N."/>
            <person name="Aoyama T."/>
            <person name="Ambrose B.A."/>
            <person name="Ashton N.W."/>
            <person name="Axtell M.J."/>
            <person name="Barker E."/>
            <person name="Barker M.S."/>
            <person name="Bennetzen J.L."/>
            <person name="Bonawitz N.D."/>
            <person name="Chapple C."/>
            <person name="Cheng C."/>
            <person name="Correa L.G."/>
            <person name="Dacre M."/>
            <person name="DeBarry J."/>
            <person name="Dreyer I."/>
            <person name="Elias M."/>
            <person name="Engstrom E.M."/>
            <person name="Estelle M."/>
            <person name="Feng L."/>
            <person name="Finet C."/>
            <person name="Floyd S.K."/>
            <person name="Frommer W.B."/>
            <person name="Fujita T."/>
            <person name="Gramzow L."/>
            <person name="Gutensohn M."/>
            <person name="Harholt J."/>
            <person name="Hattori M."/>
            <person name="Heyl A."/>
            <person name="Hirai T."/>
            <person name="Hiwatashi Y."/>
            <person name="Ishikawa M."/>
            <person name="Iwata M."/>
            <person name="Karol K.G."/>
            <person name="Koehler B."/>
            <person name="Kolukisaoglu U."/>
            <person name="Kubo M."/>
            <person name="Kurata T."/>
            <person name="Lalonde S."/>
            <person name="Li K."/>
            <person name="Li Y."/>
            <person name="Litt A."/>
            <person name="Lyons E."/>
            <person name="Manning G."/>
            <person name="Maruyama T."/>
            <person name="Michael T.P."/>
            <person name="Mikami K."/>
            <person name="Miyazaki S."/>
            <person name="Morinaga S."/>
            <person name="Murata T."/>
            <person name="Mueller-Roeber B."/>
            <person name="Nelson D.R."/>
            <person name="Obara M."/>
            <person name="Oguri Y."/>
            <person name="Olmstead R.G."/>
            <person name="Onodera N."/>
            <person name="Petersen B.L."/>
            <person name="Pils B."/>
            <person name="Prigge M."/>
            <person name="Rensing S.A."/>
            <person name="Riano-Pachon D.M."/>
            <person name="Roberts A.W."/>
            <person name="Sato Y."/>
            <person name="Scheller H.V."/>
            <person name="Schulz B."/>
            <person name="Schulz C."/>
            <person name="Shakirov E.V."/>
            <person name="Shibagaki N."/>
            <person name="Shinohara N."/>
            <person name="Shippen D.E."/>
            <person name="Soerensen I."/>
            <person name="Sotooka R."/>
            <person name="Sugimoto N."/>
            <person name="Sugita M."/>
            <person name="Sumikawa N."/>
            <person name="Tanurdzic M."/>
            <person name="Theissen G."/>
            <person name="Ulvskov P."/>
            <person name="Wakazuki S."/>
            <person name="Weng J.K."/>
            <person name="Willats W.W."/>
            <person name="Wipf D."/>
            <person name="Wolf P.G."/>
            <person name="Yang L."/>
            <person name="Zimmer A.D."/>
            <person name="Zhu Q."/>
            <person name="Mitros T."/>
            <person name="Hellsten U."/>
            <person name="Loque D."/>
            <person name="Otillar R."/>
            <person name="Salamov A."/>
            <person name="Schmutz J."/>
            <person name="Shapiro H."/>
            <person name="Lindquist E."/>
            <person name="Lucas S."/>
            <person name="Rokhsar D."/>
            <person name="Grigoriev I.V."/>
        </authorList>
    </citation>
    <scope>NUCLEOTIDE SEQUENCE [LARGE SCALE GENOMIC DNA]</scope>
</reference>